<dbReference type="EMBL" id="CP151087">
    <property type="protein sequence ID" value="WZN58458.1"/>
    <property type="molecule type" value="Genomic_DNA"/>
</dbReference>
<proteinExistence type="predicted"/>
<organism evidence="1 2">
    <name type="scientific">Sphingobacterium thalpophilum</name>
    <dbReference type="NCBI Taxonomy" id="259"/>
    <lineage>
        <taxon>Bacteria</taxon>
        <taxon>Pseudomonadati</taxon>
        <taxon>Bacteroidota</taxon>
        <taxon>Sphingobacteriia</taxon>
        <taxon>Sphingobacteriales</taxon>
        <taxon>Sphingobacteriaceae</taxon>
        <taxon>Sphingobacterium</taxon>
    </lineage>
</organism>
<sequence>MDSATYVFENLHSKKVKDEDFYLAYGYLLYWNNINHKAQSIINEGLIEHPTSEDILLLHSKFNYGIKNYQEAENSVNRLLEINPKNTDANSLAQNLKSYTAKNAISINCL</sequence>
<gene>
    <name evidence="1" type="ORF">AACH28_20115</name>
</gene>
<protein>
    <submittedName>
        <fullName evidence="1">Uncharacterized protein</fullName>
    </submittedName>
</protein>
<name>A0ACD5C9R9_9SPHI</name>
<evidence type="ECO:0000313" key="1">
    <source>
        <dbReference type="EMBL" id="WZN58458.1"/>
    </source>
</evidence>
<evidence type="ECO:0000313" key="2">
    <source>
        <dbReference type="Proteomes" id="UP001485301"/>
    </source>
</evidence>
<dbReference type="Proteomes" id="UP001485301">
    <property type="component" value="Chromosome"/>
</dbReference>
<reference evidence="1" key="1">
    <citation type="submission" date="2024-04" db="EMBL/GenBank/DDBJ databases">
        <title>Complete genome sequence of Sphingobacterium thalpophiium BAA-1094.</title>
        <authorList>
            <person name="Adaikpoh B.I."/>
        </authorList>
    </citation>
    <scope>NUCLEOTIDE SEQUENCE</scope>
    <source>
        <strain evidence="1">BAA-1094</strain>
    </source>
</reference>
<keyword evidence="2" id="KW-1185">Reference proteome</keyword>
<accession>A0ACD5C9R9</accession>